<accession>A0A644X8W8</accession>
<organism evidence="1">
    <name type="scientific">bioreactor metagenome</name>
    <dbReference type="NCBI Taxonomy" id="1076179"/>
    <lineage>
        <taxon>unclassified sequences</taxon>
        <taxon>metagenomes</taxon>
        <taxon>ecological metagenomes</taxon>
    </lineage>
</organism>
<name>A0A644X8W8_9ZZZZ</name>
<evidence type="ECO:0000313" key="1">
    <source>
        <dbReference type="EMBL" id="MPM12610.1"/>
    </source>
</evidence>
<proteinExistence type="predicted"/>
<reference evidence="1" key="1">
    <citation type="submission" date="2019-08" db="EMBL/GenBank/DDBJ databases">
        <authorList>
            <person name="Kucharzyk K."/>
            <person name="Murdoch R.W."/>
            <person name="Higgins S."/>
            <person name="Loffler F."/>
        </authorList>
    </citation>
    <scope>NUCLEOTIDE SEQUENCE</scope>
</reference>
<sequence>MICLETSEDISSFDSAETPVASKTNTIATTPATNAVILRTIAPLKIGCPVLTEYFKYFIKNLYQKGGNLAYLILFNFYYQNYADQ</sequence>
<comment type="caution">
    <text evidence="1">The sequence shown here is derived from an EMBL/GenBank/DDBJ whole genome shotgun (WGS) entry which is preliminary data.</text>
</comment>
<protein>
    <submittedName>
        <fullName evidence="1">Uncharacterized protein</fullName>
    </submittedName>
</protein>
<gene>
    <name evidence="1" type="ORF">SDC9_58964</name>
</gene>
<dbReference type="EMBL" id="VSSQ01001998">
    <property type="protein sequence ID" value="MPM12610.1"/>
    <property type="molecule type" value="Genomic_DNA"/>
</dbReference>
<dbReference type="AlphaFoldDB" id="A0A644X8W8"/>